<keyword evidence="6" id="KW-1185">Reference proteome</keyword>
<dbReference type="PANTHER" id="PTHR42776:SF27">
    <property type="entry name" value="DIPEPTIDYL PEPTIDASE FAMILY MEMBER 6"/>
    <property type="match status" value="1"/>
</dbReference>
<keyword evidence="2" id="KW-0720">Serine protease</keyword>
<dbReference type="Gene3D" id="2.120.10.30">
    <property type="entry name" value="TolB, C-terminal domain"/>
    <property type="match status" value="2"/>
</dbReference>
<dbReference type="SUPFAM" id="SSF53474">
    <property type="entry name" value="alpha/beta-Hydrolases"/>
    <property type="match status" value="1"/>
</dbReference>
<evidence type="ECO:0000313" key="5">
    <source>
        <dbReference type="EMBL" id="TRW49677.1"/>
    </source>
</evidence>
<dbReference type="PANTHER" id="PTHR42776">
    <property type="entry name" value="SERINE PEPTIDASE S9 FAMILY MEMBER"/>
    <property type="match status" value="1"/>
</dbReference>
<dbReference type="Gene3D" id="3.40.50.1820">
    <property type="entry name" value="alpha/beta hydrolase"/>
    <property type="match status" value="1"/>
</dbReference>
<dbReference type="Pfam" id="PF00326">
    <property type="entry name" value="Peptidase_S9"/>
    <property type="match status" value="1"/>
</dbReference>
<evidence type="ECO:0000256" key="3">
    <source>
        <dbReference type="SAM" id="SignalP"/>
    </source>
</evidence>
<evidence type="ECO:0000259" key="4">
    <source>
        <dbReference type="Pfam" id="PF00326"/>
    </source>
</evidence>
<dbReference type="Proteomes" id="UP000320359">
    <property type="component" value="Unassembled WGS sequence"/>
</dbReference>
<organism evidence="5 6">
    <name type="scientific">Aliidiomarina halalkaliphila</name>
    <dbReference type="NCBI Taxonomy" id="2593535"/>
    <lineage>
        <taxon>Bacteria</taxon>
        <taxon>Pseudomonadati</taxon>
        <taxon>Pseudomonadota</taxon>
        <taxon>Gammaproteobacteria</taxon>
        <taxon>Alteromonadales</taxon>
        <taxon>Idiomarinaceae</taxon>
        <taxon>Aliidiomarina</taxon>
    </lineage>
</organism>
<feature type="signal peptide" evidence="3">
    <location>
        <begin position="1"/>
        <end position="26"/>
    </location>
</feature>
<dbReference type="SUPFAM" id="SSF82171">
    <property type="entry name" value="DPP6 N-terminal domain-like"/>
    <property type="match status" value="1"/>
</dbReference>
<dbReference type="RefSeq" id="WP_143234099.1">
    <property type="nucleotide sequence ID" value="NZ_VJWL01000001.1"/>
</dbReference>
<comment type="caution">
    <text evidence="5">The sequence shown here is derived from an EMBL/GenBank/DDBJ whole genome shotgun (WGS) entry which is preliminary data.</text>
</comment>
<dbReference type="OrthoDB" id="4269629at2"/>
<dbReference type="EMBL" id="VJWL01000001">
    <property type="protein sequence ID" value="TRW49677.1"/>
    <property type="molecule type" value="Genomic_DNA"/>
</dbReference>
<reference evidence="5 6" key="1">
    <citation type="submission" date="2019-07" db="EMBL/GenBank/DDBJ databases">
        <authorList>
            <person name="Yang M."/>
            <person name="Zhao D."/>
            <person name="Xiang H."/>
        </authorList>
    </citation>
    <scope>NUCLEOTIDE SEQUENCE [LARGE SCALE GENOMIC DNA]</scope>
    <source>
        <strain evidence="5 6">IM1326</strain>
    </source>
</reference>
<accession>A0A552X3R8</accession>
<dbReference type="InterPro" id="IPR011659">
    <property type="entry name" value="WD40"/>
</dbReference>
<keyword evidence="3" id="KW-0732">Signal</keyword>
<dbReference type="GO" id="GO:0006508">
    <property type="term" value="P:proteolysis"/>
    <property type="evidence" value="ECO:0007669"/>
    <property type="project" value="InterPro"/>
</dbReference>
<evidence type="ECO:0000313" key="6">
    <source>
        <dbReference type="Proteomes" id="UP000320359"/>
    </source>
</evidence>
<feature type="domain" description="Peptidase S9 prolyl oligopeptidase catalytic" evidence="4">
    <location>
        <begin position="462"/>
        <end position="667"/>
    </location>
</feature>
<dbReference type="AlphaFoldDB" id="A0A552X3R8"/>
<keyword evidence="2" id="KW-0645">Protease</keyword>
<keyword evidence="1" id="KW-0378">Hydrolase</keyword>
<proteinExistence type="predicted"/>
<dbReference type="PROSITE" id="PS51257">
    <property type="entry name" value="PROKAR_LIPOPROTEIN"/>
    <property type="match status" value="1"/>
</dbReference>
<sequence length="669" mass="74852">MRFSPHIISTAALMVSMSLASSCAFATESEPRGMSAEDYYDMVYINDLAISADGSYVAFVKSRVADDKRSRENTLWLSRNGQTPVQFTRHTQDSSPLFSPDSESLLFFSNRDNGSALYRIALTGGEAESLLKLEQGGIRDLHWHPDGSKLLLQVSVKPDVTDLREKAENDQSKPDISVITNAVYKRQGGYLDESRSGLWVYDIVEDQLTSVTGDSPWHESNASYSPSGECIAFQSNRHELADEGAFHSRVYVLCDGDEKERELAAPEGWAGNPIWISDQQLAYVHRADNYAAPSVLLINHRSGSTQMVAETMEHSPSDLQYHQGALWFTADDRGSRPLFQLALDGSGYQRIRGVGYSMSMLRTAANNGALAWVEENEVTAPRVSLAEDAEATASVLTHFNDALEQSLDLHPYEVFTAENERGDVLDVFFLPPHNQKDGETYPLILNIKGGPGGMWGHQWFPENQFLRARGYAVVFVNYRGSSGYGYDFAQQVRMDYGGADYRDNMHALQAALDQHLWIDTDRLYVTGGSHGGFLTNWITTQTNQFRAAVTQRSVSNWISEAGTQAFPPLSMIVEFGGTIWENFDYYWDRSPLKYANQVTTPTLIIHSTDDHITPIGQGEEWFYALKANDVPVEMVIFSGEGHGLSRAGRPINLVERLNRIVDWFDRHNP</sequence>
<dbReference type="GO" id="GO:0004252">
    <property type="term" value="F:serine-type endopeptidase activity"/>
    <property type="evidence" value="ECO:0007669"/>
    <property type="project" value="TreeGrafter"/>
</dbReference>
<name>A0A552X3R8_9GAMM</name>
<gene>
    <name evidence="5" type="ORF">FM042_02100</name>
</gene>
<evidence type="ECO:0000256" key="1">
    <source>
        <dbReference type="ARBA" id="ARBA00022801"/>
    </source>
</evidence>
<protein>
    <submittedName>
        <fullName evidence="5">S9 family peptidase</fullName>
    </submittedName>
</protein>
<feature type="chain" id="PRO_5022156737" evidence="3">
    <location>
        <begin position="27"/>
        <end position="669"/>
    </location>
</feature>
<dbReference type="InterPro" id="IPR011042">
    <property type="entry name" value="6-blade_b-propeller_TolB-like"/>
</dbReference>
<evidence type="ECO:0000256" key="2">
    <source>
        <dbReference type="ARBA" id="ARBA00022825"/>
    </source>
</evidence>
<dbReference type="InterPro" id="IPR029058">
    <property type="entry name" value="AB_hydrolase_fold"/>
</dbReference>
<dbReference type="Pfam" id="PF07676">
    <property type="entry name" value="PD40"/>
    <property type="match status" value="1"/>
</dbReference>
<dbReference type="InterPro" id="IPR001375">
    <property type="entry name" value="Peptidase_S9_cat"/>
</dbReference>